<protein>
    <submittedName>
        <fullName evidence="4">Transcriptional regulator</fullName>
    </submittedName>
</protein>
<feature type="DNA-binding region" description="H-T-H motif" evidence="2">
    <location>
        <begin position="39"/>
        <end position="58"/>
    </location>
</feature>
<reference evidence="4 5" key="1">
    <citation type="journal article" date="2013" name="Genome Announc.">
        <title>Draft Genome Sequence of the Cellulolytic Bacterium Clostridium papyrosolvens C7 (ATCC 700395).</title>
        <authorList>
            <person name="Zepeda V."/>
            <person name="Dassa B."/>
            <person name="Borovok I."/>
            <person name="Lamed R."/>
            <person name="Bayer E.A."/>
            <person name="Cate J.H."/>
        </authorList>
    </citation>
    <scope>NUCLEOTIDE SEQUENCE [LARGE SCALE GENOMIC DNA]</scope>
    <source>
        <strain evidence="4 5">C7</strain>
    </source>
</reference>
<dbReference type="InterPro" id="IPR001647">
    <property type="entry name" value="HTH_TetR"/>
</dbReference>
<evidence type="ECO:0000313" key="5">
    <source>
        <dbReference type="Proteomes" id="UP000016860"/>
    </source>
</evidence>
<dbReference type="OrthoDB" id="9812993at2"/>
<dbReference type="GO" id="GO:0003677">
    <property type="term" value="F:DNA binding"/>
    <property type="evidence" value="ECO:0007669"/>
    <property type="project" value="UniProtKB-UniRule"/>
</dbReference>
<dbReference type="Pfam" id="PF00440">
    <property type="entry name" value="TetR_N"/>
    <property type="match status" value="1"/>
</dbReference>
<dbReference type="STRING" id="1330534.L323_10770"/>
<dbReference type="InterPro" id="IPR050624">
    <property type="entry name" value="HTH-type_Tx_Regulator"/>
</dbReference>
<dbReference type="AlphaFoldDB" id="U4R122"/>
<organism evidence="4 5">
    <name type="scientific">Ruminiclostridium papyrosolvens C7</name>
    <dbReference type="NCBI Taxonomy" id="1330534"/>
    <lineage>
        <taxon>Bacteria</taxon>
        <taxon>Bacillati</taxon>
        <taxon>Bacillota</taxon>
        <taxon>Clostridia</taxon>
        <taxon>Eubacteriales</taxon>
        <taxon>Oscillospiraceae</taxon>
        <taxon>Ruminiclostridium</taxon>
    </lineage>
</organism>
<evidence type="ECO:0000313" key="4">
    <source>
        <dbReference type="EMBL" id="EPR11859.1"/>
    </source>
</evidence>
<evidence type="ECO:0000256" key="2">
    <source>
        <dbReference type="PROSITE-ProRule" id="PRU00335"/>
    </source>
</evidence>
<dbReference type="InterPro" id="IPR009057">
    <property type="entry name" value="Homeodomain-like_sf"/>
</dbReference>
<sequence>MNIVHIKGDYVPKIIENIKENLILEGRKTLIEKSYKELNIRDIAKNCGIGIGTFYNYFENKEKFVHEIFMDDWRKIIALSENLKSLKEPLKDKIRKIYIYLDGFVDKYLSIFYEISMLKGYSPERDDDMKDLYIMVEGILNIEKANGTIKSMLTPHNLSHFIVSNLMYLSKTKYISFDELYSHMNI</sequence>
<dbReference type="PANTHER" id="PTHR43479:SF11">
    <property type="entry name" value="ACREF_ENVCD OPERON REPRESSOR-RELATED"/>
    <property type="match status" value="1"/>
</dbReference>
<dbReference type="EMBL" id="ATAY01000033">
    <property type="protein sequence ID" value="EPR11859.1"/>
    <property type="molecule type" value="Genomic_DNA"/>
</dbReference>
<dbReference type="PANTHER" id="PTHR43479">
    <property type="entry name" value="ACREF/ENVCD OPERON REPRESSOR-RELATED"/>
    <property type="match status" value="1"/>
</dbReference>
<evidence type="ECO:0000256" key="1">
    <source>
        <dbReference type="ARBA" id="ARBA00023125"/>
    </source>
</evidence>
<accession>U4R122</accession>
<dbReference type="PROSITE" id="PS50977">
    <property type="entry name" value="HTH_TETR_2"/>
    <property type="match status" value="1"/>
</dbReference>
<dbReference type="SUPFAM" id="SSF46689">
    <property type="entry name" value="Homeodomain-like"/>
    <property type="match status" value="1"/>
</dbReference>
<keyword evidence="1 2" id="KW-0238">DNA-binding</keyword>
<dbReference type="PATRIC" id="fig|1330534.3.peg.2150"/>
<proteinExistence type="predicted"/>
<name>U4R122_9FIRM</name>
<dbReference type="Gene3D" id="1.10.357.10">
    <property type="entry name" value="Tetracycline Repressor, domain 2"/>
    <property type="match status" value="1"/>
</dbReference>
<gene>
    <name evidence="4" type="ORF">L323_10770</name>
</gene>
<feature type="domain" description="HTH tetR-type" evidence="3">
    <location>
        <begin position="16"/>
        <end position="76"/>
    </location>
</feature>
<dbReference type="Proteomes" id="UP000016860">
    <property type="component" value="Unassembled WGS sequence"/>
</dbReference>
<comment type="caution">
    <text evidence="4">The sequence shown here is derived from an EMBL/GenBank/DDBJ whole genome shotgun (WGS) entry which is preliminary data.</text>
</comment>
<dbReference type="RefSeq" id="WP_020815670.1">
    <property type="nucleotide sequence ID" value="NZ_ATAY01000033.1"/>
</dbReference>
<evidence type="ECO:0000259" key="3">
    <source>
        <dbReference type="PROSITE" id="PS50977"/>
    </source>
</evidence>